<dbReference type="InterPro" id="IPR001370">
    <property type="entry name" value="BIR_rpt"/>
</dbReference>
<protein>
    <recommendedName>
        <fullName evidence="5">UBC core domain-containing protein</fullName>
    </recommendedName>
</protein>
<dbReference type="EMBL" id="JANEYF010002351">
    <property type="protein sequence ID" value="KAJ8947753.1"/>
    <property type="molecule type" value="Genomic_DNA"/>
</dbReference>
<dbReference type="SMART" id="SM00238">
    <property type="entry name" value="BIR"/>
    <property type="match status" value="1"/>
</dbReference>
<proteinExistence type="predicted"/>
<evidence type="ECO:0000256" key="2">
    <source>
        <dbReference type="ARBA" id="ARBA00022833"/>
    </source>
</evidence>
<name>A0AAV8YAB3_9CUCU</name>
<dbReference type="PANTHER" id="PTHR46771">
    <property type="entry name" value="DETERIN"/>
    <property type="match status" value="1"/>
</dbReference>
<dbReference type="Proteomes" id="UP001162156">
    <property type="component" value="Unassembled WGS sequence"/>
</dbReference>
<organism evidence="3 4">
    <name type="scientific">Rhamnusium bicolor</name>
    <dbReference type="NCBI Taxonomy" id="1586634"/>
    <lineage>
        <taxon>Eukaryota</taxon>
        <taxon>Metazoa</taxon>
        <taxon>Ecdysozoa</taxon>
        <taxon>Arthropoda</taxon>
        <taxon>Hexapoda</taxon>
        <taxon>Insecta</taxon>
        <taxon>Pterygota</taxon>
        <taxon>Neoptera</taxon>
        <taxon>Endopterygota</taxon>
        <taxon>Coleoptera</taxon>
        <taxon>Polyphaga</taxon>
        <taxon>Cucujiformia</taxon>
        <taxon>Chrysomeloidea</taxon>
        <taxon>Cerambycidae</taxon>
        <taxon>Lepturinae</taxon>
        <taxon>Rhagiini</taxon>
        <taxon>Rhamnusium</taxon>
    </lineage>
</organism>
<evidence type="ECO:0000313" key="4">
    <source>
        <dbReference type="Proteomes" id="UP001162156"/>
    </source>
</evidence>
<dbReference type="PROSITE" id="PS50143">
    <property type="entry name" value="BIR_REPEAT_2"/>
    <property type="match status" value="1"/>
</dbReference>
<dbReference type="CDD" id="cd00022">
    <property type="entry name" value="BIR"/>
    <property type="match status" value="1"/>
</dbReference>
<dbReference type="SUPFAM" id="SSF57924">
    <property type="entry name" value="Inhibitor of apoptosis (IAP) repeat"/>
    <property type="match status" value="1"/>
</dbReference>
<accession>A0AAV8YAB3</accession>
<dbReference type="Gene3D" id="1.10.1170.10">
    <property type="entry name" value="Inhibitor Of Apoptosis Protein (2mihbC-IAP-1), Chain A"/>
    <property type="match status" value="1"/>
</dbReference>
<evidence type="ECO:0000313" key="3">
    <source>
        <dbReference type="EMBL" id="KAJ8947753.1"/>
    </source>
</evidence>
<keyword evidence="2" id="KW-0862">Zinc</keyword>
<sequence length="1752" mass="197233">WNTVCVELPLDDLRAAAANTVSDLLAKNQHTPELGVASAVQERLSELMDEQVNASDRKSMASESRRRETFSHWPHMDYKWALPDQMAQAGFYHQPNSSGDDRAMCFTCTVCLVCWERTDEPWSEHERHSPNCPFVIGEYTQNVPLSVTYATSPAIDATYRGLNVKVLGNSTIPTLIPTANSDGLISVFDVSGKIRRTHSFYVTQFDSHILERFTQDFGTLGFWSGSEEKKYPVEKKITALCILSDKSHTPEKIVTNQPKSSNDTNENDIHVLEPHQSHCRLYLVVYDFMYSKEQEEAENDVKYDNSLPYSPIEKSNLAVENEKLSNLLDNLDPTELESEDLPGYNLMKQLSSFYKTLIPGESDEVFLPPHYSSSSNFNLHPLTNGQIHSSESSDLSISDHITELKNNQSSKKLNYSRAVQCINLPEQCRDCSDFEITEILATPDETHILVVIKSLFTSKSFLLLYSVDGSDKMIKINEEPVGVKELASFEKPIEINLLPTVDKIGNFSKHSSVSDVEGNVVLVSVDGAVRIVDLSTLKTICFAKIEDEKFVSAAYCNSYVLRQKRVLFHFFALNDTDNESSDDHEEDDLFGLNMDSSIAISQQLDSLDNSEVIKCFQEPPDVISLSDLKNFKLLCDFEPLKTSYCVVVPPCWSEFQQAQRQRRQPQILKNEGDQHTKTWRLQTDTTTWDEHIFEITLPSSTLLGHVDVHFSLQPSSTVPHVEVTLLRQNKSNIGHNRDVRFSVDETVTIDMLQWVDNPVISQEYLRAHNADILAGPINIASHLDLTEQSGIVTLTSPKLYKSKIRNLLLHIRAVYSKDETNKNGNKNRKFENKNSSLNVDKLALSSTHKTDFYMGCDVIHELSLTLYSLKHTDIPHERTQRNLMLESNVFIQSLIVTAVNNTSNEILGIVLDILDWIASIRLSRNRSNNGTPPNHQLEFVNIVEENLTELLHHCVLLGGRSIAHKCMRLVITCCSGSNKISSSFGESFSSSVLNSLFSILDSLNKVKSASGLQWIFALLLKVSTKDKEKLISSKCISLLSKISNELVKRTNPYHLLLRGRYGLYGTPLEPELFDIEPHHNVTPNAECFSNYSFNKESISPKDVLSTTETKLKYKNVASLKIIRGLIETEPLHFTCVSASEGTRVERADATNNTSAVNNVLPFTISTSGGQGPSNKKEDLQQLLHNYVEKQVNEQVKALNNRLETDAIYQNISKTLENYSTSKTILPPEEVTPSSSQSGHLPWQQLLVVPPKQVIVVERMHSGARRHVTLDFGKPLLLTDILIPSCSDLVTVSIDIWLKGEDMDEKRLITVVGRYGMSTTRCRIPLGYFYGHIVVLPEEVPQELASNTTNLACMDLEKQLNILSKLFEDISCRYSLACSKLKELLHPFLVADMKNALHLSTYMNIMKDKNMNISNVEHNKVFNAYQETITYQNQLNTIRNVMARIEGSISENVQYQKSNSILNISTDKLTSVAEGLLEVLLSIDATTDIQLDMCQQFFQGLCVSQSSRLQLLAAIFLERSCGHSIFWGNFLADTLAEIRKTSERSAVIDAALRVVSNTLQPLFHNRKSLLAVTVDLPLLSWLLMFLSLQLSLSRSPSSSMNRWNWVLGEMVGKTNVDNSKNNNRKKSCKRVAPACANPSYISPSYSSIVMNSQQAYQSQSKLIAAWQNPVPAIKKETLNKLKYFKKNYDTSKPKDNKEPASEKSTVTTKLPQYIDTTHCLTVAKGLLKLILSMDHSGTADMMLLSFKVSLFFT</sequence>
<keyword evidence="1" id="KW-0479">Metal-binding</keyword>
<dbReference type="PANTHER" id="PTHR46771:SF5">
    <property type="entry name" value="DETERIN"/>
    <property type="match status" value="1"/>
</dbReference>
<reference evidence="3" key="1">
    <citation type="journal article" date="2023" name="Insect Mol. Biol.">
        <title>Genome sequencing provides insights into the evolution of gene families encoding plant cell wall-degrading enzymes in longhorned beetles.</title>
        <authorList>
            <person name="Shin N.R."/>
            <person name="Okamura Y."/>
            <person name="Kirsch R."/>
            <person name="Pauchet Y."/>
        </authorList>
    </citation>
    <scope>NUCLEOTIDE SEQUENCE</scope>
    <source>
        <strain evidence="3">RBIC_L_NR</strain>
    </source>
</reference>
<dbReference type="GO" id="GO:0046872">
    <property type="term" value="F:metal ion binding"/>
    <property type="evidence" value="ECO:0007669"/>
    <property type="project" value="UniProtKB-KW"/>
</dbReference>
<gene>
    <name evidence="3" type="ORF">NQ314_008553</name>
</gene>
<evidence type="ECO:0000256" key="1">
    <source>
        <dbReference type="ARBA" id="ARBA00022723"/>
    </source>
</evidence>
<evidence type="ECO:0008006" key="5">
    <source>
        <dbReference type="Google" id="ProtNLM"/>
    </source>
</evidence>
<comment type="caution">
    <text evidence="3">The sequence shown here is derived from an EMBL/GenBank/DDBJ whole genome shotgun (WGS) entry which is preliminary data.</text>
</comment>
<keyword evidence="4" id="KW-1185">Reference proteome</keyword>
<feature type="non-terminal residue" evidence="3">
    <location>
        <position position="1"/>
    </location>
</feature>
<dbReference type="FunFam" id="1.10.1170.10:FF:000001">
    <property type="entry name" value="baculoviral IAP repeat-containing protein 6 isoform X1"/>
    <property type="match status" value="1"/>
</dbReference>
<dbReference type="Pfam" id="PF00653">
    <property type="entry name" value="BIR"/>
    <property type="match status" value="1"/>
</dbReference>
<dbReference type="InterPro" id="IPR051190">
    <property type="entry name" value="Baculoviral_IAP"/>
</dbReference>